<evidence type="ECO:0000313" key="1">
    <source>
        <dbReference type="EMBL" id="RZR75142.1"/>
    </source>
</evidence>
<name>A0A445MLJ7_ENSVE</name>
<accession>A0A445MLJ7</accession>
<reference evidence="1" key="1">
    <citation type="journal article" date="2018" name="Data Brief">
        <title>Genome sequence data from 17 accessions of Ensete ventricosum, a staple food crop for millions in Ethiopia.</title>
        <authorList>
            <person name="Yemataw Z."/>
            <person name="Muzemil S."/>
            <person name="Ambachew D."/>
            <person name="Tripathi L."/>
            <person name="Tesfaye K."/>
            <person name="Chala A."/>
            <person name="Farbos A."/>
            <person name="O'Neill P."/>
            <person name="Moore K."/>
            <person name="Grant M."/>
            <person name="Studholme D.J."/>
        </authorList>
    </citation>
    <scope>NUCLEOTIDE SEQUENCE [LARGE SCALE GENOMIC DNA]</scope>
    <source>
        <tissue evidence="1">Leaf</tissue>
    </source>
</reference>
<dbReference type="AlphaFoldDB" id="A0A445MLJ7"/>
<sequence length="83" mass="9285">MHRNAASSYSCAGVKAELADTRIVHGDYEPPACPRPRRPEAAVPEFLFPLSCKHRCSSCVFLCDSPYNYTCFGCLKSFTLFVF</sequence>
<dbReference type="EMBL" id="KV876577">
    <property type="protein sequence ID" value="RZR75142.1"/>
    <property type="molecule type" value="Genomic_DNA"/>
</dbReference>
<dbReference type="Proteomes" id="UP000290560">
    <property type="component" value="Unassembled WGS sequence"/>
</dbReference>
<gene>
    <name evidence="1" type="ORF">BHM03_00050214</name>
</gene>
<organism evidence="1">
    <name type="scientific">Ensete ventricosum</name>
    <name type="common">Abyssinian banana</name>
    <name type="synonym">Musa ensete</name>
    <dbReference type="NCBI Taxonomy" id="4639"/>
    <lineage>
        <taxon>Eukaryota</taxon>
        <taxon>Viridiplantae</taxon>
        <taxon>Streptophyta</taxon>
        <taxon>Embryophyta</taxon>
        <taxon>Tracheophyta</taxon>
        <taxon>Spermatophyta</taxon>
        <taxon>Magnoliopsida</taxon>
        <taxon>Liliopsida</taxon>
        <taxon>Zingiberales</taxon>
        <taxon>Musaceae</taxon>
        <taxon>Ensete</taxon>
    </lineage>
</organism>
<protein>
    <submittedName>
        <fullName evidence="1">Uncharacterized protein</fullName>
    </submittedName>
</protein>
<proteinExistence type="predicted"/>